<evidence type="ECO:0000313" key="2">
    <source>
        <dbReference type="Proteomes" id="UP000236161"/>
    </source>
</evidence>
<reference evidence="1 2" key="1">
    <citation type="journal article" date="2017" name="Nature">
        <title>The Apostasia genome and the evolution of orchids.</title>
        <authorList>
            <person name="Zhang G.Q."/>
            <person name="Liu K.W."/>
            <person name="Li Z."/>
            <person name="Lohaus R."/>
            <person name="Hsiao Y.Y."/>
            <person name="Niu S.C."/>
            <person name="Wang J.Y."/>
            <person name="Lin Y.C."/>
            <person name="Xu Q."/>
            <person name="Chen L.J."/>
            <person name="Yoshida K."/>
            <person name="Fujiwara S."/>
            <person name="Wang Z.W."/>
            <person name="Zhang Y.Q."/>
            <person name="Mitsuda N."/>
            <person name="Wang M."/>
            <person name="Liu G.H."/>
            <person name="Pecoraro L."/>
            <person name="Huang H.X."/>
            <person name="Xiao X.J."/>
            <person name="Lin M."/>
            <person name="Wu X.Y."/>
            <person name="Wu W.L."/>
            <person name="Chen Y.Y."/>
            <person name="Chang S.B."/>
            <person name="Sakamoto S."/>
            <person name="Ohme-Takagi M."/>
            <person name="Yagi M."/>
            <person name="Zeng S.J."/>
            <person name="Shen C.Y."/>
            <person name="Yeh C.M."/>
            <person name="Luo Y.B."/>
            <person name="Tsai W.C."/>
            <person name="Van de Peer Y."/>
            <person name="Liu Z.J."/>
        </authorList>
    </citation>
    <scope>NUCLEOTIDE SEQUENCE [LARGE SCALE GENOMIC DNA]</scope>
    <source>
        <strain evidence="2">cv. Shenzhen</strain>
        <tissue evidence="1">Stem</tissue>
    </source>
</reference>
<protein>
    <submittedName>
        <fullName evidence="1">Uncharacterized protein</fullName>
    </submittedName>
</protein>
<name>A0A2I0B2N4_9ASPA</name>
<dbReference type="EMBL" id="KZ451921">
    <property type="protein sequence ID" value="PKA62060.1"/>
    <property type="molecule type" value="Genomic_DNA"/>
</dbReference>
<proteinExistence type="predicted"/>
<keyword evidence="2" id="KW-1185">Reference proteome</keyword>
<gene>
    <name evidence="1" type="ORF">AXF42_Ash018285</name>
</gene>
<dbReference type="AlphaFoldDB" id="A0A2I0B2N4"/>
<evidence type="ECO:0000313" key="1">
    <source>
        <dbReference type="EMBL" id="PKA62060.1"/>
    </source>
</evidence>
<organism evidence="1 2">
    <name type="scientific">Apostasia shenzhenica</name>
    <dbReference type="NCBI Taxonomy" id="1088818"/>
    <lineage>
        <taxon>Eukaryota</taxon>
        <taxon>Viridiplantae</taxon>
        <taxon>Streptophyta</taxon>
        <taxon>Embryophyta</taxon>
        <taxon>Tracheophyta</taxon>
        <taxon>Spermatophyta</taxon>
        <taxon>Magnoliopsida</taxon>
        <taxon>Liliopsida</taxon>
        <taxon>Asparagales</taxon>
        <taxon>Orchidaceae</taxon>
        <taxon>Apostasioideae</taxon>
        <taxon>Apostasia</taxon>
    </lineage>
</organism>
<dbReference type="Proteomes" id="UP000236161">
    <property type="component" value="Unassembled WGS sequence"/>
</dbReference>
<accession>A0A2I0B2N4</accession>
<sequence>MEDHGKDNSTDAPSFDLNINIEESSHIATEKDNNEIGGSSYFAKKRTKKQHRDIAYRSSRLEYMNRIADGLQKLSSTAGDTNGYHDNLLTNIYQELHAINRINDDKIEYYFGYFTSCNRILFYD</sequence>